<dbReference type="Gene3D" id="3.40.50.300">
    <property type="entry name" value="P-loop containing nucleotide triphosphate hydrolases"/>
    <property type="match status" value="1"/>
</dbReference>
<dbReference type="Pfam" id="PF07693">
    <property type="entry name" value="KAP_NTPase"/>
    <property type="match status" value="1"/>
</dbReference>
<dbReference type="InterPro" id="IPR027417">
    <property type="entry name" value="P-loop_NTPase"/>
</dbReference>
<dbReference type="PANTHER" id="PTHR22674:SF6">
    <property type="entry name" value="NTPASE KAP FAMILY P-LOOP DOMAIN-CONTAINING PROTEIN 1"/>
    <property type="match status" value="1"/>
</dbReference>
<proteinExistence type="predicted"/>
<dbReference type="Proteomes" id="UP000236379">
    <property type="component" value="Unassembled WGS sequence"/>
</dbReference>
<evidence type="ECO:0000313" key="3">
    <source>
        <dbReference type="Proteomes" id="UP000236379"/>
    </source>
</evidence>
<organism evidence="2 3">
    <name type="scientific">Deinococcus koreensis</name>
    <dbReference type="NCBI Taxonomy" id="2054903"/>
    <lineage>
        <taxon>Bacteria</taxon>
        <taxon>Thermotogati</taxon>
        <taxon>Deinococcota</taxon>
        <taxon>Deinococci</taxon>
        <taxon>Deinococcales</taxon>
        <taxon>Deinococcaceae</taxon>
        <taxon>Deinococcus</taxon>
    </lineage>
</organism>
<dbReference type="OrthoDB" id="88903at2"/>
<dbReference type="PANTHER" id="PTHR22674">
    <property type="entry name" value="NTPASE, KAP FAMILY P-LOOP DOMAIN-CONTAINING 1"/>
    <property type="match status" value="1"/>
</dbReference>
<evidence type="ECO:0000313" key="2">
    <source>
        <dbReference type="EMBL" id="PNY79387.1"/>
    </source>
</evidence>
<feature type="domain" description="KAP NTPase" evidence="1">
    <location>
        <begin position="175"/>
        <end position="443"/>
    </location>
</feature>
<sequence length="863" mass="96152">MSSGTSLSGTVDFGCVSVHTRLQLRSQSGRKAAFFIGYLKYRLWCPVFVRQGDTCGAQLPGQHLDQFSVRLLVRDMRLFQCPVVHPATVHRDGLLADRIWCINWDGNISGFSRHGGGRVVMSPSMRPVSLRRWCMSETHRRIALHADRPSTLSEDRYHRRLFVRRLTQAVAARVETSPFIIGIEGTWGEGKSTVLEYMAQELAEHHKDVILVRFNPWAYPSQEQMMLGLVRVVAEALEDSKVPSVKDVAAGILHLVGSAAEWAGTATGLGHLKDAGTAGKAVAGALRQEASFSKQKASLERKLNEAGVQVVVLVDDLDRLDHEAIRTVFRLLKAVFDLPSFTYILAYDPAIIASALETHFEARGRPSGRRYLEKIVQLPLALPALDQIDLEEDLFENLTRAFTENDLPPDADELVGVRQLARVLSAHITTPREIRRLGNAVRFALPILRGETNPVDVCRIEAMRVLFPDIFDLVVRHADDLTSPAIATQIVVRKHYERQGGINQLGGALPPKPRSAVYDVFKDVTGPALELLAITFPNVAAEFGRREPDPYSGQFAAAQPEYLRRYVQYAIGSEDVEDAAVQAFIRNTAADEGAADALLRSLDDRRRRRLLSKVKHYARRLDVDERVALMRFLARFLYDQYGPDGLPAVLEEMRSTVVDLLEQHVSGGSTDGRGVVLQRVLEILPAWWMMLDLYRASSSLFIREARSGGAVPAQQSRAWLADVLETHQSELLAEPRAKAVTGLLLLADHRGEALTNSLVLDFVGDRPARAQAWLLTLARQVRGERGPLPSQFGIEQYLELTRVVDMDALLTQLEPLVPHVEGMRFDDAAIARIMLERLQELQPDAQEILTRRAAAGVLRVGKE</sequence>
<name>A0A2K3USA1_9DEIO</name>
<protein>
    <recommendedName>
        <fullName evidence="1">KAP NTPase domain-containing protein</fullName>
    </recommendedName>
</protein>
<dbReference type="InterPro" id="IPR052754">
    <property type="entry name" value="NTPase_KAP_P-loop"/>
</dbReference>
<dbReference type="SUPFAM" id="SSF52540">
    <property type="entry name" value="P-loop containing nucleoside triphosphate hydrolases"/>
    <property type="match status" value="1"/>
</dbReference>
<dbReference type="EMBL" id="PPPD01000004">
    <property type="protein sequence ID" value="PNY79387.1"/>
    <property type="molecule type" value="Genomic_DNA"/>
</dbReference>
<keyword evidence="3" id="KW-1185">Reference proteome</keyword>
<dbReference type="AlphaFoldDB" id="A0A2K3USA1"/>
<comment type="caution">
    <text evidence="2">The sequence shown here is derived from an EMBL/GenBank/DDBJ whole genome shotgun (WGS) entry which is preliminary data.</text>
</comment>
<reference evidence="2 3" key="1">
    <citation type="submission" date="2018-01" db="EMBL/GenBank/DDBJ databases">
        <title>Deinococcus koreensis sp. nov., a radiation-resistant bacterium isolated from river water.</title>
        <authorList>
            <person name="Choi A."/>
        </authorList>
    </citation>
    <scope>NUCLEOTIDE SEQUENCE [LARGE SCALE GENOMIC DNA]</scope>
    <source>
        <strain evidence="2 3">SJW1-2</strain>
    </source>
</reference>
<accession>A0A2K3USA1</accession>
<evidence type="ECO:0000259" key="1">
    <source>
        <dbReference type="Pfam" id="PF07693"/>
    </source>
</evidence>
<gene>
    <name evidence="2" type="ORF">CVO96_19905</name>
</gene>
<dbReference type="InterPro" id="IPR011646">
    <property type="entry name" value="KAP_P-loop"/>
</dbReference>